<name>A0A0B7AF17_9EUPU</name>
<dbReference type="EMBL" id="HACG01032367">
    <property type="protein sequence ID" value="CEK79232.1"/>
    <property type="molecule type" value="Transcribed_RNA"/>
</dbReference>
<protein>
    <submittedName>
        <fullName evidence="1">Uncharacterized protein</fullName>
    </submittedName>
</protein>
<sequence>SVWNVRRRYLFTKKDSLVDRTYNTTHRTKQSISVSISSLGYQSAAMSDNDARSVLVYYSSFATSTVLCLASPRSEEH</sequence>
<organism evidence="1">
    <name type="scientific">Arion vulgaris</name>
    <dbReference type="NCBI Taxonomy" id="1028688"/>
    <lineage>
        <taxon>Eukaryota</taxon>
        <taxon>Metazoa</taxon>
        <taxon>Spiralia</taxon>
        <taxon>Lophotrochozoa</taxon>
        <taxon>Mollusca</taxon>
        <taxon>Gastropoda</taxon>
        <taxon>Heterobranchia</taxon>
        <taxon>Euthyneura</taxon>
        <taxon>Panpulmonata</taxon>
        <taxon>Eupulmonata</taxon>
        <taxon>Stylommatophora</taxon>
        <taxon>Helicina</taxon>
        <taxon>Arionoidea</taxon>
        <taxon>Arionidae</taxon>
        <taxon>Arion</taxon>
    </lineage>
</organism>
<proteinExistence type="predicted"/>
<gene>
    <name evidence="1" type="primary">ORF114349</name>
</gene>
<evidence type="ECO:0000313" key="1">
    <source>
        <dbReference type="EMBL" id="CEK79232.1"/>
    </source>
</evidence>
<feature type="non-terminal residue" evidence="1">
    <location>
        <position position="77"/>
    </location>
</feature>
<accession>A0A0B7AF17</accession>
<reference evidence="1" key="1">
    <citation type="submission" date="2014-12" db="EMBL/GenBank/DDBJ databases">
        <title>Insight into the proteome of Arion vulgaris.</title>
        <authorList>
            <person name="Aradska J."/>
            <person name="Bulat T."/>
            <person name="Smidak R."/>
            <person name="Sarate P."/>
            <person name="Gangsoo J."/>
            <person name="Sialana F."/>
            <person name="Bilban M."/>
            <person name="Lubec G."/>
        </authorList>
    </citation>
    <scope>NUCLEOTIDE SEQUENCE</scope>
    <source>
        <tissue evidence="1">Skin</tissue>
    </source>
</reference>
<dbReference type="AlphaFoldDB" id="A0A0B7AF17"/>
<feature type="non-terminal residue" evidence="1">
    <location>
        <position position="1"/>
    </location>
</feature>